<dbReference type="InterPro" id="IPR050239">
    <property type="entry name" value="Sigma-70_RNA_pol_init_factors"/>
</dbReference>
<dbReference type="Pfam" id="PF04851">
    <property type="entry name" value="ResIII"/>
    <property type="match status" value="1"/>
</dbReference>
<gene>
    <name evidence="8" type="ORF">GCM10022261_02820</name>
</gene>
<dbReference type="PRINTS" id="PR00046">
    <property type="entry name" value="SIGMA70FCT"/>
</dbReference>
<dbReference type="PANTHER" id="PTHR30603">
    <property type="entry name" value="RNA POLYMERASE SIGMA FACTOR RPO"/>
    <property type="match status" value="1"/>
</dbReference>
<dbReference type="InterPro" id="IPR000943">
    <property type="entry name" value="RNA_pol_sigma70"/>
</dbReference>
<name>A0ABP8EFX2_9MICO</name>
<dbReference type="InterPro" id="IPR001650">
    <property type="entry name" value="Helicase_C-like"/>
</dbReference>
<dbReference type="Pfam" id="PF00140">
    <property type="entry name" value="Sigma70_r1_2"/>
    <property type="match status" value="1"/>
</dbReference>
<dbReference type="CDD" id="cd17926">
    <property type="entry name" value="DEXHc_RE"/>
    <property type="match status" value="1"/>
</dbReference>
<dbReference type="Gene3D" id="1.20.120.1810">
    <property type="match status" value="1"/>
</dbReference>
<accession>A0ABP8EFX2</accession>
<evidence type="ECO:0000256" key="3">
    <source>
        <dbReference type="ARBA" id="ARBA00023125"/>
    </source>
</evidence>
<dbReference type="SMART" id="SM00487">
    <property type="entry name" value="DEXDc"/>
    <property type="match status" value="1"/>
</dbReference>
<reference evidence="9" key="1">
    <citation type="journal article" date="2019" name="Int. J. Syst. Evol. Microbiol.">
        <title>The Global Catalogue of Microorganisms (GCM) 10K type strain sequencing project: providing services to taxonomists for standard genome sequencing and annotation.</title>
        <authorList>
            <consortium name="The Broad Institute Genomics Platform"/>
            <consortium name="The Broad Institute Genome Sequencing Center for Infectious Disease"/>
            <person name="Wu L."/>
            <person name="Ma J."/>
        </authorList>
    </citation>
    <scope>NUCLEOTIDE SEQUENCE [LARGE SCALE GENOMIC DNA]</scope>
    <source>
        <strain evidence="9">JCM 17458</strain>
    </source>
</reference>
<dbReference type="Pfam" id="PF00271">
    <property type="entry name" value="Helicase_C"/>
    <property type="match status" value="1"/>
</dbReference>
<dbReference type="PROSITE" id="PS51194">
    <property type="entry name" value="HELICASE_CTER"/>
    <property type="match status" value="1"/>
</dbReference>
<dbReference type="Pfam" id="PF04542">
    <property type="entry name" value="Sigma70_r2"/>
    <property type="match status" value="1"/>
</dbReference>
<dbReference type="InterPro" id="IPR014001">
    <property type="entry name" value="Helicase_ATP-bd"/>
</dbReference>
<dbReference type="PROSITE" id="PS00715">
    <property type="entry name" value="SIGMA70_1"/>
    <property type="match status" value="1"/>
</dbReference>
<dbReference type="InterPro" id="IPR006935">
    <property type="entry name" value="Helicase/UvrB_N"/>
</dbReference>
<dbReference type="SUPFAM" id="SSF88946">
    <property type="entry name" value="Sigma2 domain of RNA polymerase sigma factors"/>
    <property type="match status" value="1"/>
</dbReference>
<dbReference type="NCBIfam" id="TIGR02937">
    <property type="entry name" value="sigma70-ECF"/>
    <property type="match status" value="1"/>
</dbReference>
<keyword evidence="9" id="KW-1185">Reference proteome</keyword>
<dbReference type="RefSeq" id="WP_344717129.1">
    <property type="nucleotide sequence ID" value="NZ_BAABAZ010000003.1"/>
</dbReference>
<dbReference type="InterPro" id="IPR027417">
    <property type="entry name" value="P-loop_NTPase"/>
</dbReference>
<evidence type="ECO:0000256" key="4">
    <source>
        <dbReference type="ARBA" id="ARBA00023163"/>
    </source>
</evidence>
<evidence type="ECO:0000313" key="9">
    <source>
        <dbReference type="Proteomes" id="UP001501586"/>
    </source>
</evidence>
<dbReference type="SUPFAM" id="SSF52540">
    <property type="entry name" value="P-loop containing nucleoside triphosphate hydrolases"/>
    <property type="match status" value="1"/>
</dbReference>
<dbReference type="InterPro" id="IPR007630">
    <property type="entry name" value="RNA_pol_sigma70_r4"/>
</dbReference>
<feature type="compositionally biased region" description="Low complexity" evidence="5">
    <location>
        <begin position="532"/>
        <end position="542"/>
    </location>
</feature>
<dbReference type="SMART" id="SM00490">
    <property type="entry name" value="HELICc"/>
    <property type="match status" value="1"/>
</dbReference>
<dbReference type="EMBL" id="BAABAZ010000003">
    <property type="protein sequence ID" value="GAA4282751.1"/>
    <property type="molecule type" value="Genomic_DNA"/>
</dbReference>
<dbReference type="InterPro" id="IPR036388">
    <property type="entry name" value="WH-like_DNA-bd_sf"/>
</dbReference>
<dbReference type="InterPro" id="IPR007627">
    <property type="entry name" value="RNA_pol_sigma70_r2"/>
</dbReference>
<sequence length="893" mass="100053">MATRVYPPNIHIPPKPAHPPRFPPATDSGDSTVNEIVLAAPEANSGKDEFLRILKSRPVSEVNPHLWQWQREALDTWHQSDARGVIEAVTGAGKTMLGVTAAFEAFKNGIKTLVLVPTTELQAQWQRRLSETIPQADIGTLGNGRHDGLADCDILVSIINSAARRTLLAEHQQGLLIADECHRYAAPTFFKALSRRFEYRLGLTATYARPDQAHTAELDPYFGGVVFRLWYDRALQDNVIAPFHLAFVGVSLNPEERSEYDQVTQTITKAGRALSVRLNLQGARGNAFFKKIQQLAGRENDHSPEAIMARRYMDAVARRQRVLSNSAAKQKLLAELAPVIKKSAGTLVFSETIGTSSEAGQTLARTGIPTEVISSESKPQERRGALQRFALGHAQALCAPRILDEGIDVPEADLAIVVSASRQSRQIVQRLGRVIRRKQDGGPGRYVHLYAMDTIEDLKQGKADHLEPILEPAARTGYFQEHQVRELRQFLLAEPESPAAEPQPAPERLVLTADERPPAGGDPSGASRSDIPAEGSPAAAPSPAALIEDVPAPESPSLTPAEIVLLIDEDEDDAPPERLRDTPVFDDPVKQYLEQIGEPGLLTAQEEVELAKMIEAGLYAQHVLNTQRFSTRSEVRELEWVVRDGIRARERFIACNLRLVVSIAKRYVSPSLKLDFLDIIQEGNLGLVRAVEKFDFKRGFKFSTYATWWIRQAITRAIADRSRTIRLPVHVTESLSKWRLDPEHNRDFAKEAERILRLEPFALDRLMELDTFKGMFNDGHSLLDECTERSDHVLPHPELAVLEHERRQAVEDLVYLLPHRDSEIVRRRHGWYTDEPETLDVIGQRFGVTRERIRQIESKAMTALAMFIEGDSSALLNYKQFHPRSKAKREKVL</sequence>
<comment type="caution">
    <text evidence="8">The sequence shown here is derived from an EMBL/GenBank/DDBJ whole genome shotgun (WGS) entry which is preliminary data.</text>
</comment>
<dbReference type="InterPro" id="IPR013325">
    <property type="entry name" value="RNA_pol_sigma_r2"/>
</dbReference>
<evidence type="ECO:0000259" key="6">
    <source>
        <dbReference type="PROSITE" id="PS51192"/>
    </source>
</evidence>
<keyword evidence="1" id="KW-0805">Transcription regulation</keyword>
<dbReference type="InterPro" id="IPR013324">
    <property type="entry name" value="RNA_pol_sigma_r3/r4-like"/>
</dbReference>
<evidence type="ECO:0000256" key="5">
    <source>
        <dbReference type="SAM" id="MobiDB-lite"/>
    </source>
</evidence>
<evidence type="ECO:0000259" key="7">
    <source>
        <dbReference type="PROSITE" id="PS51194"/>
    </source>
</evidence>
<dbReference type="Gene3D" id="1.10.10.10">
    <property type="entry name" value="Winged helix-like DNA-binding domain superfamily/Winged helix DNA-binding domain"/>
    <property type="match status" value="1"/>
</dbReference>
<protein>
    <recommendedName>
        <fullName evidence="10">RNA polymerase primary sigma factor</fullName>
    </recommendedName>
</protein>
<keyword evidence="2" id="KW-0731">Sigma factor</keyword>
<dbReference type="Gene3D" id="1.10.601.10">
    <property type="entry name" value="RNA Polymerase Primary Sigma Factor"/>
    <property type="match status" value="1"/>
</dbReference>
<dbReference type="SUPFAM" id="SSF88659">
    <property type="entry name" value="Sigma3 and sigma4 domains of RNA polymerase sigma factors"/>
    <property type="match status" value="1"/>
</dbReference>
<dbReference type="Pfam" id="PF04545">
    <property type="entry name" value="Sigma70_r4"/>
    <property type="match status" value="1"/>
</dbReference>
<dbReference type="InterPro" id="IPR009042">
    <property type="entry name" value="RNA_pol_sigma70_r1_2"/>
</dbReference>
<dbReference type="Gene3D" id="3.40.50.300">
    <property type="entry name" value="P-loop containing nucleotide triphosphate hydrolases"/>
    <property type="match status" value="2"/>
</dbReference>
<feature type="domain" description="Helicase ATP-binding" evidence="6">
    <location>
        <begin position="75"/>
        <end position="225"/>
    </location>
</feature>
<proteinExistence type="predicted"/>
<evidence type="ECO:0000256" key="1">
    <source>
        <dbReference type="ARBA" id="ARBA00023015"/>
    </source>
</evidence>
<dbReference type="PANTHER" id="PTHR30603:SF60">
    <property type="entry name" value="RNA POLYMERASE SIGMA FACTOR RPOD"/>
    <property type="match status" value="1"/>
</dbReference>
<feature type="compositionally biased region" description="Pro residues" evidence="5">
    <location>
        <begin position="10"/>
        <end position="23"/>
    </location>
</feature>
<dbReference type="PROSITE" id="PS51192">
    <property type="entry name" value="HELICASE_ATP_BIND_1"/>
    <property type="match status" value="1"/>
</dbReference>
<keyword evidence="3" id="KW-0238">DNA-binding</keyword>
<evidence type="ECO:0000313" key="8">
    <source>
        <dbReference type="EMBL" id="GAA4282751.1"/>
    </source>
</evidence>
<dbReference type="Proteomes" id="UP001501586">
    <property type="component" value="Unassembled WGS sequence"/>
</dbReference>
<evidence type="ECO:0008006" key="10">
    <source>
        <dbReference type="Google" id="ProtNLM"/>
    </source>
</evidence>
<evidence type="ECO:0000256" key="2">
    <source>
        <dbReference type="ARBA" id="ARBA00023082"/>
    </source>
</evidence>
<dbReference type="InterPro" id="IPR014284">
    <property type="entry name" value="RNA_pol_sigma-70_dom"/>
</dbReference>
<keyword evidence="4" id="KW-0804">Transcription</keyword>
<feature type="domain" description="Helicase C-terminal" evidence="7">
    <location>
        <begin position="332"/>
        <end position="485"/>
    </location>
</feature>
<feature type="region of interest" description="Disordered" evidence="5">
    <location>
        <begin position="1"/>
        <end position="28"/>
    </location>
</feature>
<feature type="region of interest" description="Disordered" evidence="5">
    <location>
        <begin position="513"/>
        <end position="542"/>
    </location>
</feature>
<organism evidence="8 9">
    <name type="scientific">Brevibacterium daeguense</name>
    <dbReference type="NCBI Taxonomy" id="909936"/>
    <lineage>
        <taxon>Bacteria</taxon>
        <taxon>Bacillati</taxon>
        <taxon>Actinomycetota</taxon>
        <taxon>Actinomycetes</taxon>
        <taxon>Micrococcales</taxon>
        <taxon>Brevibacteriaceae</taxon>
        <taxon>Brevibacterium</taxon>
    </lineage>
</organism>